<proteinExistence type="predicted"/>
<keyword evidence="3" id="KW-0862">Zinc</keyword>
<dbReference type="Proteomes" id="UP001168146">
    <property type="component" value="Unassembled WGS sequence"/>
</dbReference>
<evidence type="ECO:0000256" key="3">
    <source>
        <dbReference type="ARBA" id="ARBA00022833"/>
    </source>
</evidence>
<dbReference type="GO" id="GO:0008270">
    <property type="term" value="F:zinc ion binding"/>
    <property type="evidence" value="ECO:0007669"/>
    <property type="project" value="UniProtKB-KW"/>
</dbReference>
<dbReference type="Gene3D" id="3.30.40.10">
    <property type="entry name" value="Zinc/RING finger domain, C3HC4 (zinc finger)"/>
    <property type="match status" value="1"/>
</dbReference>
<accession>A0AAN6JEL0</accession>
<feature type="compositionally biased region" description="Low complexity" evidence="4">
    <location>
        <begin position="200"/>
        <end position="240"/>
    </location>
</feature>
<evidence type="ECO:0000313" key="7">
    <source>
        <dbReference type="Proteomes" id="UP001168146"/>
    </source>
</evidence>
<feature type="region of interest" description="Disordered" evidence="4">
    <location>
        <begin position="133"/>
        <end position="153"/>
    </location>
</feature>
<dbReference type="EMBL" id="JASUXU010000020">
    <property type="protein sequence ID" value="KAK0321520.1"/>
    <property type="molecule type" value="Genomic_DNA"/>
</dbReference>
<dbReference type="PROSITE" id="PS01359">
    <property type="entry name" value="ZF_PHD_1"/>
    <property type="match status" value="1"/>
</dbReference>
<dbReference type="InterPro" id="IPR019786">
    <property type="entry name" value="Zinc_finger_PHD-type_CS"/>
</dbReference>
<dbReference type="InterPro" id="IPR011011">
    <property type="entry name" value="Znf_FYVE_PHD"/>
</dbReference>
<keyword evidence="2" id="KW-0863">Zinc-finger</keyword>
<gene>
    <name evidence="6" type="ORF">LTR82_007488</name>
</gene>
<dbReference type="PANTHER" id="PTHR46201">
    <property type="entry name" value="PHD FINGER PROTEIN MALE MEIOCYTE DEATH 1-RELATED"/>
    <property type="match status" value="1"/>
</dbReference>
<feature type="region of interest" description="Disordered" evidence="4">
    <location>
        <begin position="415"/>
        <end position="449"/>
    </location>
</feature>
<dbReference type="PANTHER" id="PTHR46201:SF9">
    <property type="entry name" value="PHD FINGER PROTEIN MALE MEIOCYTE DEATH 1"/>
    <property type="match status" value="1"/>
</dbReference>
<feature type="compositionally biased region" description="Low complexity" evidence="4">
    <location>
        <begin position="331"/>
        <end position="362"/>
    </location>
</feature>
<dbReference type="InterPro" id="IPR001965">
    <property type="entry name" value="Znf_PHD"/>
</dbReference>
<sequence>MEAAIQALDISTVLNEHYNVQEYVNRRAGWLARLPHYARMTTGLFTIARRDATEAFKSDHALSVQEVRRREHAAEVSPLLPLPTTDNTESIDGFQSYGDREWSSGVVRSENGVSVNDKDGDIDSAFGTLGATLPSAGSSNMSQTAWSTKLPSRHRRVLQSADLGMQSAQTGRSSLAHSANIRQTIESDPTQRPHHRSSDHSIMSELSSSSPMVTAASTPATSPISASSSSHFSQSDALASEPEPERANPDRPGTSAAKSPPSVHVDRNVSALAGRGMHVPVKLGTKRAAPEAPEAPEANDSVVGSPINKDTPPPPAQPPSKRLKLIGPRDPSLSPSKAASPPAKASSKAGKSKSTTKQQPSSGAKVAQQAQQPSTKKTDEAPRSLESVIAGTRLPATEAEAKHAANLRHERLLAQHNKASTNSEKQKKRTATKTSKTTPAAPAPDFPPEFFNPANFAPGQEADSVRCVCGVIADDGADMVSCDECLVWQHTRCMGEGVPKEVAKERYVCQVCSPWMHRRLVARLREGAAV</sequence>
<dbReference type="InterPro" id="IPR013083">
    <property type="entry name" value="Znf_RING/FYVE/PHD"/>
</dbReference>
<organism evidence="6 7">
    <name type="scientific">Friedmanniomyces endolithicus</name>
    <dbReference type="NCBI Taxonomy" id="329885"/>
    <lineage>
        <taxon>Eukaryota</taxon>
        <taxon>Fungi</taxon>
        <taxon>Dikarya</taxon>
        <taxon>Ascomycota</taxon>
        <taxon>Pezizomycotina</taxon>
        <taxon>Dothideomycetes</taxon>
        <taxon>Dothideomycetidae</taxon>
        <taxon>Mycosphaerellales</taxon>
        <taxon>Teratosphaeriaceae</taxon>
        <taxon>Friedmanniomyces</taxon>
    </lineage>
</organism>
<dbReference type="SMART" id="SM00249">
    <property type="entry name" value="PHD"/>
    <property type="match status" value="1"/>
</dbReference>
<dbReference type="AlphaFoldDB" id="A0AAN6JEL0"/>
<feature type="domain" description="Zinc finger PHD-type" evidence="5">
    <location>
        <begin position="466"/>
        <end position="513"/>
    </location>
</feature>
<feature type="region of interest" description="Disordered" evidence="4">
    <location>
        <begin position="184"/>
        <end position="384"/>
    </location>
</feature>
<protein>
    <recommendedName>
        <fullName evidence="5">Zinc finger PHD-type domain-containing protein</fullName>
    </recommendedName>
</protein>
<dbReference type="Pfam" id="PF20826">
    <property type="entry name" value="PHD_5"/>
    <property type="match status" value="1"/>
</dbReference>
<dbReference type="SUPFAM" id="SSF57903">
    <property type="entry name" value="FYVE/PHD zinc finger"/>
    <property type="match status" value="1"/>
</dbReference>
<evidence type="ECO:0000256" key="4">
    <source>
        <dbReference type="SAM" id="MobiDB-lite"/>
    </source>
</evidence>
<evidence type="ECO:0000313" key="6">
    <source>
        <dbReference type="EMBL" id="KAK0321520.1"/>
    </source>
</evidence>
<evidence type="ECO:0000259" key="5">
    <source>
        <dbReference type="SMART" id="SM00249"/>
    </source>
</evidence>
<keyword evidence="1" id="KW-0479">Metal-binding</keyword>
<evidence type="ECO:0000256" key="2">
    <source>
        <dbReference type="ARBA" id="ARBA00022771"/>
    </source>
</evidence>
<evidence type="ECO:0000256" key="1">
    <source>
        <dbReference type="ARBA" id="ARBA00022723"/>
    </source>
</evidence>
<feature type="compositionally biased region" description="Polar residues" evidence="4">
    <location>
        <begin position="135"/>
        <end position="150"/>
    </location>
</feature>
<comment type="caution">
    <text evidence="6">The sequence shown here is derived from an EMBL/GenBank/DDBJ whole genome shotgun (WGS) entry which is preliminary data.</text>
</comment>
<reference evidence="6" key="1">
    <citation type="submission" date="2021-12" db="EMBL/GenBank/DDBJ databases">
        <title>Black yeast isolated from Biological Soil Crust.</title>
        <authorList>
            <person name="Kurbessoian T."/>
        </authorList>
    </citation>
    <scope>NUCLEOTIDE SEQUENCE</scope>
    <source>
        <strain evidence="6">CCFEE 5208</strain>
    </source>
</reference>
<name>A0AAN6JEL0_9PEZI</name>